<feature type="signal peptide" evidence="1">
    <location>
        <begin position="1"/>
        <end position="20"/>
    </location>
</feature>
<organism evidence="2 3">
    <name type="scientific">Reticulomyxa filosa</name>
    <dbReference type="NCBI Taxonomy" id="46433"/>
    <lineage>
        <taxon>Eukaryota</taxon>
        <taxon>Sar</taxon>
        <taxon>Rhizaria</taxon>
        <taxon>Retaria</taxon>
        <taxon>Foraminifera</taxon>
        <taxon>Monothalamids</taxon>
        <taxon>Reticulomyxidae</taxon>
        <taxon>Reticulomyxa</taxon>
    </lineage>
</organism>
<dbReference type="InterPro" id="IPR002110">
    <property type="entry name" value="Ankyrin_rpt"/>
</dbReference>
<keyword evidence="1" id="KW-0732">Signal</keyword>
<dbReference type="InterPro" id="IPR036770">
    <property type="entry name" value="Ankyrin_rpt-contain_sf"/>
</dbReference>
<dbReference type="Pfam" id="PF12796">
    <property type="entry name" value="Ank_2"/>
    <property type="match status" value="1"/>
</dbReference>
<keyword evidence="3" id="KW-1185">Reference proteome</keyword>
<proteinExistence type="predicted"/>
<evidence type="ECO:0000313" key="3">
    <source>
        <dbReference type="Proteomes" id="UP000023152"/>
    </source>
</evidence>
<feature type="non-terminal residue" evidence="2">
    <location>
        <position position="252"/>
    </location>
</feature>
<evidence type="ECO:0000256" key="1">
    <source>
        <dbReference type="SAM" id="SignalP"/>
    </source>
</evidence>
<feature type="chain" id="PRO_5004975251" evidence="1">
    <location>
        <begin position="21"/>
        <end position="252"/>
    </location>
</feature>
<protein>
    <submittedName>
        <fullName evidence="2">Uncharacterized protein</fullName>
    </submittedName>
</protein>
<dbReference type="SUPFAM" id="SSF48403">
    <property type="entry name" value="Ankyrin repeat"/>
    <property type="match status" value="1"/>
</dbReference>
<comment type="caution">
    <text evidence="2">The sequence shown here is derived from an EMBL/GenBank/DDBJ whole genome shotgun (WGS) entry which is preliminary data.</text>
</comment>
<sequence>MIFLWTPIGAFYNLLGWIRGMLCPKETVVTAQRSITQETELERAQSIANANSTCWHCQACVNRNVVNVHYTHRFLESAAEIVFILISNSVHSAVTTQYTLPIEVIATVSTIAVPILYLTSRQWLIIGDENSGIEMTIFGFLRQAHISKDLDLLSEFVARVPKSVNERKKINGRTPVLECIELKNYEIFDYLCQTNKIKLGLSDNDGVTPLILSCRHGLTKFLELLLERKEKFRWYDDVDCHIDLEAQFAFNK</sequence>
<dbReference type="Proteomes" id="UP000023152">
    <property type="component" value="Unassembled WGS sequence"/>
</dbReference>
<dbReference type="Gene3D" id="1.25.40.20">
    <property type="entry name" value="Ankyrin repeat-containing domain"/>
    <property type="match status" value="1"/>
</dbReference>
<dbReference type="EMBL" id="ASPP01014625">
    <property type="protein sequence ID" value="ETO18637.1"/>
    <property type="molecule type" value="Genomic_DNA"/>
</dbReference>
<name>X6MZY8_RETFI</name>
<reference evidence="2 3" key="1">
    <citation type="journal article" date="2013" name="Curr. Biol.">
        <title>The Genome of the Foraminiferan Reticulomyxa filosa.</title>
        <authorList>
            <person name="Glockner G."/>
            <person name="Hulsmann N."/>
            <person name="Schleicher M."/>
            <person name="Noegel A.A."/>
            <person name="Eichinger L."/>
            <person name="Gallinger C."/>
            <person name="Pawlowski J."/>
            <person name="Sierra R."/>
            <person name="Euteneuer U."/>
            <person name="Pillet L."/>
            <person name="Moustafa A."/>
            <person name="Platzer M."/>
            <person name="Groth M."/>
            <person name="Szafranski K."/>
            <person name="Schliwa M."/>
        </authorList>
    </citation>
    <scope>NUCLEOTIDE SEQUENCE [LARGE SCALE GENOMIC DNA]</scope>
</reference>
<gene>
    <name evidence="2" type="ORF">RFI_18625</name>
</gene>
<accession>X6MZY8</accession>
<evidence type="ECO:0000313" key="2">
    <source>
        <dbReference type="EMBL" id="ETO18637.1"/>
    </source>
</evidence>
<dbReference type="AlphaFoldDB" id="X6MZY8"/>